<organism evidence="8 9">
    <name type="scientific">Plasmodiophora brassicae</name>
    <name type="common">Clubroot disease agent</name>
    <dbReference type="NCBI Taxonomy" id="37360"/>
    <lineage>
        <taxon>Eukaryota</taxon>
        <taxon>Sar</taxon>
        <taxon>Rhizaria</taxon>
        <taxon>Endomyxa</taxon>
        <taxon>Phytomyxea</taxon>
        <taxon>Plasmodiophorida</taxon>
        <taxon>Plasmodiophoridae</taxon>
        <taxon>Plasmodiophora</taxon>
    </lineage>
</organism>
<dbReference type="GO" id="GO:0032543">
    <property type="term" value="P:mitochondrial translation"/>
    <property type="evidence" value="ECO:0007669"/>
    <property type="project" value="TreeGrafter"/>
</dbReference>
<evidence type="ECO:0000313" key="8">
    <source>
        <dbReference type="EMBL" id="SPQ95885.1"/>
    </source>
</evidence>
<dbReference type="InterPro" id="IPR014722">
    <property type="entry name" value="Rib_uL2_dom2"/>
</dbReference>
<feature type="region of interest" description="Disordered" evidence="5">
    <location>
        <begin position="254"/>
        <end position="347"/>
    </location>
</feature>
<sequence>MAAAFAWIRRALSSSASESASQSARLKVLKPLTNAMRGTVLADTSHLWKGRPVRALSVGLRSTGGRNNHGRITVRHRGGGHKRRYRIIDFKRRIVDMEGIVERLEYDPNRTAYIALVRYDAAAEKESRLAYIVAPHGVQAGSPVQASRTQALDIVPGNAMALRHIPLGTEIHNLEVYPGRGAQMVRTAGASCVLLEKDVDAGYAVVRMPSKEERMFRLDCLATVGVVGNAEHKFVKIGKAGRSRWMGRRPHVRGVAMNPVDHPMGGGEGKTSGGRPSVSPTGQLAKGYKTRSPKKSMRLIVRRRDGRLVKKGAGAKSYAVRHAEDLKRKKKRQQKGGKAKAKSKSSA</sequence>
<dbReference type="PANTHER" id="PTHR13691:SF5">
    <property type="entry name" value="LARGE RIBOSOMAL SUBUNIT PROTEIN UL2M"/>
    <property type="match status" value="1"/>
</dbReference>
<feature type="compositionally biased region" description="Basic residues" evidence="5">
    <location>
        <begin position="288"/>
        <end position="301"/>
    </location>
</feature>
<dbReference type="Gene3D" id="2.40.50.140">
    <property type="entry name" value="Nucleic acid-binding proteins"/>
    <property type="match status" value="1"/>
</dbReference>
<reference evidence="8 9" key="1">
    <citation type="submission" date="2018-03" db="EMBL/GenBank/DDBJ databases">
        <authorList>
            <person name="Fogelqvist J."/>
        </authorList>
    </citation>
    <scope>NUCLEOTIDE SEQUENCE [LARGE SCALE GENOMIC DNA]</scope>
</reference>
<dbReference type="Gene3D" id="4.10.950.10">
    <property type="entry name" value="Ribosomal protein L2, domain 3"/>
    <property type="match status" value="1"/>
</dbReference>
<dbReference type="AlphaFoldDB" id="A0A3P3Y6T6"/>
<dbReference type="InterPro" id="IPR008991">
    <property type="entry name" value="Translation_prot_SH3-like_sf"/>
</dbReference>
<dbReference type="NCBIfam" id="TIGR01171">
    <property type="entry name" value="rplB_bact"/>
    <property type="match status" value="1"/>
</dbReference>
<feature type="domain" description="Large ribosomal subunit protein uL2 RNA-binding" evidence="7">
    <location>
        <begin position="65"/>
        <end position="146"/>
    </location>
</feature>
<evidence type="ECO:0000313" key="9">
    <source>
        <dbReference type="Proteomes" id="UP000290189"/>
    </source>
</evidence>
<dbReference type="Gene3D" id="2.30.30.30">
    <property type="match status" value="1"/>
</dbReference>
<dbReference type="InterPro" id="IPR022666">
    <property type="entry name" value="Ribosomal_uL2_RNA-bd_dom"/>
</dbReference>
<comment type="similarity">
    <text evidence="1">Belongs to the universal ribosomal protein uL2 family.</text>
</comment>
<dbReference type="FunFam" id="2.30.30.30:FF:000001">
    <property type="entry name" value="50S ribosomal protein L2"/>
    <property type="match status" value="1"/>
</dbReference>
<keyword evidence="3" id="KW-0687">Ribonucleoprotein</keyword>
<dbReference type="GO" id="GO:0005762">
    <property type="term" value="C:mitochondrial large ribosomal subunit"/>
    <property type="evidence" value="ECO:0007669"/>
    <property type="project" value="TreeGrafter"/>
</dbReference>
<keyword evidence="8" id="KW-0496">Mitochondrion</keyword>
<protein>
    <recommendedName>
        <fullName evidence="4">Large ribosomal subunit protein uL2m</fullName>
    </recommendedName>
</protein>
<dbReference type="EMBL" id="OVEO01000004">
    <property type="protein sequence ID" value="SPQ95885.1"/>
    <property type="molecule type" value="Genomic_DNA"/>
</dbReference>
<dbReference type="InterPro" id="IPR022669">
    <property type="entry name" value="Ribosomal_uL2_C"/>
</dbReference>
<evidence type="ECO:0000259" key="7">
    <source>
        <dbReference type="SMART" id="SM01383"/>
    </source>
</evidence>
<evidence type="ECO:0000256" key="4">
    <source>
        <dbReference type="ARBA" id="ARBA00069872"/>
    </source>
</evidence>
<dbReference type="GO" id="GO:0003735">
    <property type="term" value="F:structural constituent of ribosome"/>
    <property type="evidence" value="ECO:0007669"/>
    <property type="project" value="InterPro"/>
</dbReference>
<dbReference type="InterPro" id="IPR005880">
    <property type="entry name" value="Ribosomal_uL2_bac/org-type"/>
</dbReference>
<evidence type="ECO:0000256" key="3">
    <source>
        <dbReference type="ARBA" id="ARBA00023274"/>
    </source>
</evidence>
<dbReference type="Proteomes" id="UP000290189">
    <property type="component" value="Unassembled WGS sequence"/>
</dbReference>
<dbReference type="Pfam" id="PF00181">
    <property type="entry name" value="Ribosomal_L2_N"/>
    <property type="match status" value="1"/>
</dbReference>
<keyword evidence="2" id="KW-0689">Ribosomal protein</keyword>
<dbReference type="SMART" id="SM01382">
    <property type="entry name" value="Ribosomal_L2_C"/>
    <property type="match status" value="1"/>
</dbReference>
<dbReference type="InterPro" id="IPR002171">
    <property type="entry name" value="Ribosomal_uL2"/>
</dbReference>
<feature type="compositionally biased region" description="Basic residues" evidence="5">
    <location>
        <begin position="328"/>
        <end position="347"/>
    </location>
</feature>
<dbReference type="HAMAP" id="MF_01320_B">
    <property type="entry name" value="Ribosomal_uL2_B"/>
    <property type="match status" value="1"/>
</dbReference>
<dbReference type="SMART" id="SM01383">
    <property type="entry name" value="Ribosomal_L2"/>
    <property type="match status" value="1"/>
</dbReference>
<geneLocation type="mitochondrion" evidence="8"/>
<proteinExistence type="inferred from homology"/>
<feature type="domain" description="Large ribosomal subunit protein uL2 C-terminal" evidence="6">
    <location>
        <begin position="154"/>
        <end position="284"/>
    </location>
</feature>
<accession>A0A3P3Y6T6</accession>
<dbReference type="FunFam" id="4.10.950.10:FF:000001">
    <property type="entry name" value="50S ribosomal protein L2"/>
    <property type="match status" value="1"/>
</dbReference>
<dbReference type="SUPFAM" id="SSF50249">
    <property type="entry name" value="Nucleic acid-binding proteins"/>
    <property type="match status" value="1"/>
</dbReference>
<dbReference type="InterPro" id="IPR022671">
    <property type="entry name" value="Ribosomal_uL2_CS"/>
</dbReference>
<dbReference type="PANTHER" id="PTHR13691">
    <property type="entry name" value="RIBOSOMAL PROTEIN L2"/>
    <property type="match status" value="1"/>
</dbReference>
<evidence type="ECO:0000259" key="6">
    <source>
        <dbReference type="SMART" id="SM01382"/>
    </source>
</evidence>
<dbReference type="InterPro" id="IPR014726">
    <property type="entry name" value="Ribosomal_uL2_dom3"/>
</dbReference>
<dbReference type="PROSITE" id="PS00467">
    <property type="entry name" value="RIBOSOMAL_L2"/>
    <property type="match status" value="1"/>
</dbReference>
<dbReference type="SUPFAM" id="SSF50104">
    <property type="entry name" value="Translation proteins SH3-like domain"/>
    <property type="match status" value="1"/>
</dbReference>
<evidence type="ECO:0000256" key="5">
    <source>
        <dbReference type="SAM" id="MobiDB-lite"/>
    </source>
</evidence>
<dbReference type="InterPro" id="IPR012340">
    <property type="entry name" value="NA-bd_OB-fold"/>
</dbReference>
<gene>
    <name evidence="8" type="ORF">PLBR_LOCUS3100</name>
</gene>
<dbReference type="GO" id="GO:0016740">
    <property type="term" value="F:transferase activity"/>
    <property type="evidence" value="ECO:0007669"/>
    <property type="project" value="InterPro"/>
</dbReference>
<evidence type="ECO:0000256" key="1">
    <source>
        <dbReference type="ARBA" id="ARBA00005636"/>
    </source>
</evidence>
<dbReference type="GO" id="GO:0003723">
    <property type="term" value="F:RNA binding"/>
    <property type="evidence" value="ECO:0007669"/>
    <property type="project" value="InterPro"/>
</dbReference>
<name>A0A3P3Y6T6_PLABS</name>
<dbReference type="Pfam" id="PF03947">
    <property type="entry name" value="Ribosomal_L2_C"/>
    <property type="match status" value="1"/>
</dbReference>
<evidence type="ECO:0000256" key="2">
    <source>
        <dbReference type="ARBA" id="ARBA00022980"/>
    </source>
</evidence>